<dbReference type="AlphaFoldDB" id="A0A1J5NX76"/>
<gene>
    <name evidence="1" type="ORF">GALL_550940</name>
</gene>
<accession>A0A1J5NX76</accession>
<evidence type="ECO:0000313" key="1">
    <source>
        <dbReference type="EMBL" id="OIQ63366.1"/>
    </source>
</evidence>
<reference evidence="1" key="1">
    <citation type="submission" date="2016-10" db="EMBL/GenBank/DDBJ databases">
        <title>Sequence of Gallionella enrichment culture.</title>
        <authorList>
            <person name="Poehlein A."/>
            <person name="Muehling M."/>
            <person name="Daniel R."/>
        </authorList>
    </citation>
    <scope>NUCLEOTIDE SEQUENCE</scope>
</reference>
<protein>
    <submittedName>
        <fullName evidence="1">Uncharacterized protein</fullName>
    </submittedName>
</protein>
<sequence>MNAHAGFAGCCNNFFPLAADQLNDLVFHLFGHSARKVHFIEDGDDFEIILQSQVQVRNRLRLDTLCCVNNQQSAFAGSDGT</sequence>
<organism evidence="1">
    <name type="scientific">mine drainage metagenome</name>
    <dbReference type="NCBI Taxonomy" id="410659"/>
    <lineage>
        <taxon>unclassified sequences</taxon>
        <taxon>metagenomes</taxon>
        <taxon>ecological metagenomes</taxon>
    </lineage>
</organism>
<name>A0A1J5NX76_9ZZZZ</name>
<dbReference type="AntiFam" id="ANF00072">
    <property type="entry name" value="Shadow ORF (opposite TypA)"/>
</dbReference>
<proteinExistence type="predicted"/>
<dbReference type="EMBL" id="MLJW01009069">
    <property type="protein sequence ID" value="OIQ63366.1"/>
    <property type="molecule type" value="Genomic_DNA"/>
</dbReference>
<comment type="caution">
    <text evidence="1">The sequence shown here is derived from an EMBL/GenBank/DDBJ whole genome shotgun (WGS) entry which is preliminary data.</text>
</comment>